<evidence type="ECO:0000313" key="4">
    <source>
        <dbReference type="Proteomes" id="UP001209229"/>
    </source>
</evidence>
<proteinExistence type="predicted"/>
<accession>A0AAE3M7B3</accession>
<name>A0AAE3M7B3_9BACT</name>
<gene>
    <name evidence="3" type="ORF">OM075_18360</name>
</gene>
<feature type="chain" id="PRO_5041958874" evidence="2">
    <location>
        <begin position="36"/>
        <end position="960"/>
    </location>
</feature>
<evidence type="ECO:0000313" key="3">
    <source>
        <dbReference type="EMBL" id="MCW3788438.1"/>
    </source>
</evidence>
<dbReference type="AlphaFoldDB" id="A0AAE3M7B3"/>
<sequence length="960" mass="103529">MLKPNRRLLKKVKANGIPLLLGLLFTFSFSTNTFAQSDNNTLKGQDCVNCFHTEILNQEITDNCISVKLEVSAGDSCSSALSHITIAVPCGNISDVYNSEGWDIENPTKDPTTGLSGFKIDNISNFGEDKTAGSFIIEYTVCSNDEACLKEITDKLTIGYKAGTCISYQDIENKNTLTASLTKDDVSCYGGNNGAIYTEVNGGTPPYSFNWSNGSTLQNITGLRIGEYQVTISDSEGETIVLEEVLTQPESPITIEGIVTAASCNNNNGAIDVSVTGGTPPYSYVWTGNKTTEDIADLYAGTYLLRVFDALGCAMSASFVVTEDSNLDLTLTPNYLQCHQEGEGEITSHISGGTEPYEYIWSNNSTTANISGVNSGSYSLTVTDAMGCSVTQSTYIGISSLSLSTSVVNPTCNGGADGEISVKNVYYGTAPYTYQWDTGDTTATLSDIAAGRYRVTVTDANGCEVSRSVNLADRQALNINYSISPRNCNSDDDIEINLSGSGGLDPYQYYFNDNEISSTFNVNADGEYEITMKDALGCETTEIIVISTSETTLDVNADISQPACGGASTGAAEVIVSGGSEPYQFNWSDGATSKTRDDLSPGAYQVEVIDANGCYSSTSFTIQQANIVEASIIPPTAAINCESGALNIYANWKGSDTYTWEIIDESNSWYIEESSIDSISLFVGTGSAKLIYTVMDAEGCYATDSISLSCSIANDNTGDTDDSSDGNDHSDNDETDTPDESNFTDCFYSKITSITSTDNDGCYAFEMWVYTDGTCDHELSHFTIGLENATINPVSNSEGYPTEKNFTDPTTGLYGLKIDNISNFGQSGADHFKIEFEACFNSGILPEYLQVAYKAANGYSMQLINLFSDGNSDQGIEIKAFPNPFKDNINFTIVSKETADGELAIYNTYGEKIKSIFSGTFLANIEYTFTYQGDDINDRLLFYKLTSNKGVVQGKLLKIK</sequence>
<comment type="caution">
    <text evidence="3">The sequence shown here is derived from an EMBL/GenBank/DDBJ whole genome shotgun (WGS) entry which is preliminary data.</text>
</comment>
<dbReference type="Pfam" id="PF13573">
    <property type="entry name" value="SprB"/>
    <property type="match status" value="5"/>
</dbReference>
<keyword evidence="2" id="KW-0732">Signal</keyword>
<dbReference type="Proteomes" id="UP001209229">
    <property type="component" value="Unassembled WGS sequence"/>
</dbReference>
<dbReference type="RefSeq" id="WP_301191998.1">
    <property type="nucleotide sequence ID" value="NZ_JAPDPJ010000053.1"/>
</dbReference>
<organism evidence="3 4">
    <name type="scientific">Plebeiibacterium sediminum</name>
    <dbReference type="NCBI Taxonomy" id="2992112"/>
    <lineage>
        <taxon>Bacteria</taxon>
        <taxon>Pseudomonadati</taxon>
        <taxon>Bacteroidota</taxon>
        <taxon>Bacteroidia</taxon>
        <taxon>Marinilabiliales</taxon>
        <taxon>Marinilabiliaceae</taxon>
        <taxon>Plebeiibacterium</taxon>
    </lineage>
</organism>
<protein>
    <submittedName>
        <fullName evidence="3">SprB repeat-containing protein</fullName>
    </submittedName>
</protein>
<dbReference type="InterPro" id="IPR025667">
    <property type="entry name" value="SprB_repeat"/>
</dbReference>
<feature type="signal peptide" evidence="2">
    <location>
        <begin position="1"/>
        <end position="35"/>
    </location>
</feature>
<dbReference type="EMBL" id="JAPDPJ010000053">
    <property type="protein sequence ID" value="MCW3788438.1"/>
    <property type="molecule type" value="Genomic_DNA"/>
</dbReference>
<feature type="region of interest" description="Disordered" evidence="1">
    <location>
        <begin position="717"/>
        <end position="740"/>
    </location>
</feature>
<reference evidence="3" key="1">
    <citation type="submission" date="2022-10" db="EMBL/GenBank/DDBJ databases">
        <authorList>
            <person name="Yu W.X."/>
        </authorList>
    </citation>
    <scope>NUCLEOTIDE SEQUENCE</scope>
    <source>
        <strain evidence="3">AAT</strain>
    </source>
</reference>
<dbReference type="Gene3D" id="2.60.40.740">
    <property type="match status" value="5"/>
</dbReference>
<evidence type="ECO:0000256" key="1">
    <source>
        <dbReference type="SAM" id="MobiDB-lite"/>
    </source>
</evidence>
<evidence type="ECO:0000256" key="2">
    <source>
        <dbReference type="SAM" id="SignalP"/>
    </source>
</evidence>
<keyword evidence="4" id="KW-1185">Reference proteome</keyword>